<dbReference type="HOGENOM" id="CLU_2228360_0_0_1"/>
<keyword evidence="2" id="KW-1185">Reference proteome</keyword>
<evidence type="ECO:0000313" key="2">
    <source>
        <dbReference type="Proteomes" id="UP000011713"/>
    </source>
</evidence>
<dbReference type="Proteomes" id="UP000011713">
    <property type="component" value="Unassembled WGS sequence"/>
</dbReference>
<reference evidence="2" key="1">
    <citation type="journal article" date="2010" name="Science">
        <title>Signatures of adaptation to obligate biotrophy in the Hyaloperonospora arabidopsidis genome.</title>
        <authorList>
            <person name="Baxter L."/>
            <person name="Tripathy S."/>
            <person name="Ishaque N."/>
            <person name="Boot N."/>
            <person name="Cabral A."/>
            <person name="Kemen E."/>
            <person name="Thines M."/>
            <person name="Ah-Fong A."/>
            <person name="Anderson R."/>
            <person name="Badejoko W."/>
            <person name="Bittner-Eddy P."/>
            <person name="Boore J.L."/>
            <person name="Chibucos M.C."/>
            <person name="Coates M."/>
            <person name="Dehal P."/>
            <person name="Delehaunty K."/>
            <person name="Dong S."/>
            <person name="Downton P."/>
            <person name="Dumas B."/>
            <person name="Fabro G."/>
            <person name="Fronick C."/>
            <person name="Fuerstenberg S.I."/>
            <person name="Fulton L."/>
            <person name="Gaulin E."/>
            <person name="Govers F."/>
            <person name="Hughes L."/>
            <person name="Humphray S."/>
            <person name="Jiang R.H."/>
            <person name="Judelson H."/>
            <person name="Kamoun S."/>
            <person name="Kyung K."/>
            <person name="Meijer H."/>
            <person name="Minx P."/>
            <person name="Morris P."/>
            <person name="Nelson J."/>
            <person name="Phuntumart V."/>
            <person name="Qutob D."/>
            <person name="Rehmany A."/>
            <person name="Rougon-Cardoso A."/>
            <person name="Ryden P."/>
            <person name="Torto-Alalibo T."/>
            <person name="Studholme D."/>
            <person name="Wang Y."/>
            <person name="Win J."/>
            <person name="Wood J."/>
            <person name="Clifton S.W."/>
            <person name="Rogers J."/>
            <person name="Van den Ackerveken G."/>
            <person name="Jones J.D."/>
            <person name="McDowell J.M."/>
            <person name="Beynon J."/>
            <person name="Tyler B.M."/>
        </authorList>
    </citation>
    <scope>NUCLEOTIDE SEQUENCE [LARGE SCALE GENOMIC DNA]</scope>
    <source>
        <strain evidence="2">Emoy2</strain>
    </source>
</reference>
<evidence type="ECO:0000313" key="1">
    <source>
        <dbReference type="EnsemblProtists" id="HpaP804942"/>
    </source>
</evidence>
<dbReference type="EMBL" id="JH598194">
    <property type="status" value="NOT_ANNOTATED_CDS"/>
    <property type="molecule type" value="Genomic_DNA"/>
</dbReference>
<organism evidence="1 2">
    <name type="scientific">Hyaloperonospora arabidopsidis (strain Emoy2)</name>
    <name type="common">Downy mildew agent</name>
    <name type="synonym">Peronospora arabidopsidis</name>
    <dbReference type="NCBI Taxonomy" id="559515"/>
    <lineage>
        <taxon>Eukaryota</taxon>
        <taxon>Sar</taxon>
        <taxon>Stramenopiles</taxon>
        <taxon>Oomycota</taxon>
        <taxon>Peronosporomycetes</taxon>
        <taxon>Peronosporales</taxon>
        <taxon>Peronosporaceae</taxon>
        <taxon>Hyaloperonospora</taxon>
    </lineage>
</organism>
<protein>
    <submittedName>
        <fullName evidence="1">Uncharacterized protein</fullName>
    </submittedName>
</protein>
<proteinExistence type="predicted"/>
<dbReference type="AlphaFoldDB" id="M4BF73"/>
<accession>M4BF73</accession>
<dbReference type="InParanoid" id="M4BF73"/>
<reference evidence="1" key="2">
    <citation type="submission" date="2015-06" db="UniProtKB">
        <authorList>
            <consortium name="EnsemblProtists"/>
        </authorList>
    </citation>
    <scope>IDENTIFICATION</scope>
    <source>
        <strain evidence="1">Emoy2</strain>
    </source>
</reference>
<sequence>MGCSASCGLKTQRKICLLMPRGSKYDGVKRDDGCGTVRRRGARGQRLGGDRAPVVAGVGALHEVLPDVRFVVHSHLRDETPRCAALDACIVQTVERHVVARHVADH</sequence>
<name>M4BF73_HYAAE</name>
<dbReference type="VEuPathDB" id="FungiDB:HpaG804942"/>
<dbReference type="EnsemblProtists" id="HpaT804942">
    <property type="protein sequence ID" value="HpaP804942"/>
    <property type="gene ID" value="HpaG804942"/>
</dbReference>